<dbReference type="GO" id="GO:0004084">
    <property type="term" value="F:branched-chain-amino-acid transaminase activity"/>
    <property type="evidence" value="ECO:0007669"/>
    <property type="project" value="UniProtKB-EC"/>
</dbReference>
<dbReference type="SUPFAM" id="SSF56752">
    <property type="entry name" value="D-aminoacid aminotransferase-like PLP-dependent enzymes"/>
    <property type="match status" value="1"/>
</dbReference>
<keyword evidence="13" id="KW-0808">Transferase</keyword>
<dbReference type="GO" id="GO:0005829">
    <property type="term" value="C:cytosol"/>
    <property type="evidence" value="ECO:0007669"/>
    <property type="project" value="TreeGrafter"/>
</dbReference>
<evidence type="ECO:0000256" key="1">
    <source>
        <dbReference type="ARBA" id="ARBA00001933"/>
    </source>
</evidence>
<evidence type="ECO:0000256" key="2">
    <source>
        <dbReference type="ARBA" id="ARBA00004824"/>
    </source>
</evidence>
<dbReference type="Proteomes" id="UP000231267">
    <property type="component" value="Unassembled WGS sequence"/>
</dbReference>
<evidence type="ECO:0000256" key="10">
    <source>
        <dbReference type="ARBA" id="ARBA00049229"/>
    </source>
</evidence>
<evidence type="ECO:0000313" key="14">
    <source>
        <dbReference type="Proteomes" id="UP000231267"/>
    </source>
</evidence>
<dbReference type="InterPro" id="IPR050571">
    <property type="entry name" value="Class-IV_PLP-Dep_Aminotrnsfr"/>
</dbReference>
<dbReference type="InterPro" id="IPR043131">
    <property type="entry name" value="BCAT-like_N"/>
</dbReference>
<sequence length="246" mass="28147">MLERCSIFESMRSYNKEIFKLDEHLERLDESARTLGVRLSEKEIINFKNKIESAHKKSAVKNAYIRIAVPLLSRKPQIIIKNINPYPQKFYKKGISIMTAVTRRQNALASFVKSSDYLPGISAVMDTPGDPEAIMLNERGFVSEATVSNIFIVKDRRLLTPFSYAALLNGITRQHVFNLAAALDINVIEQDFTRHDVYNADECFLTNTTMEIMPVVRVDKRKIGKGKPGKITKELMKRFHKVVPRD</sequence>
<dbReference type="Gene3D" id="3.30.470.10">
    <property type="match status" value="1"/>
</dbReference>
<dbReference type="EMBL" id="PFGP01000124">
    <property type="protein sequence ID" value="PIW66029.1"/>
    <property type="molecule type" value="Genomic_DNA"/>
</dbReference>
<gene>
    <name evidence="13" type="ORF">COW11_05455</name>
</gene>
<evidence type="ECO:0000256" key="5">
    <source>
        <dbReference type="ARBA" id="ARBA00009320"/>
    </source>
</evidence>
<dbReference type="InterPro" id="IPR036038">
    <property type="entry name" value="Aminotransferase-like"/>
</dbReference>
<evidence type="ECO:0000313" key="13">
    <source>
        <dbReference type="EMBL" id="PIW66029.1"/>
    </source>
</evidence>
<comment type="catalytic activity">
    <reaction evidence="8">
        <text>L-valine + 2-oxoglutarate = 3-methyl-2-oxobutanoate + L-glutamate</text>
        <dbReference type="Rhea" id="RHEA:24813"/>
        <dbReference type="ChEBI" id="CHEBI:11851"/>
        <dbReference type="ChEBI" id="CHEBI:16810"/>
        <dbReference type="ChEBI" id="CHEBI:29985"/>
        <dbReference type="ChEBI" id="CHEBI:57762"/>
        <dbReference type="EC" id="2.6.1.42"/>
    </reaction>
</comment>
<dbReference type="EC" id="2.6.1.42" evidence="6"/>
<dbReference type="InterPro" id="IPR001544">
    <property type="entry name" value="Aminotrans_IV"/>
</dbReference>
<dbReference type="Pfam" id="PF01063">
    <property type="entry name" value="Aminotran_4"/>
    <property type="match status" value="1"/>
</dbReference>
<accession>A0A2J0LFN4</accession>
<comment type="pathway">
    <text evidence="3">Amino-acid biosynthesis; L-valine biosynthesis; L-valine from pyruvate: step 4/4.</text>
</comment>
<evidence type="ECO:0000256" key="9">
    <source>
        <dbReference type="ARBA" id="ARBA00048798"/>
    </source>
</evidence>
<comment type="similarity">
    <text evidence="5 11">Belongs to the class-IV pyridoxal-phosphate-dependent aminotransferase family.</text>
</comment>
<dbReference type="GO" id="GO:0008652">
    <property type="term" value="P:amino acid biosynthetic process"/>
    <property type="evidence" value="ECO:0007669"/>
    <property type="project" value="UniProtKB-ARBA"/>
</dbReference>
<evidence type="ECO:0000256" key="8">
    <source>
        <dbReference type="ARBA" id="ARBA00048212"/>
    </source>
</evidence>
<proteinExistence type="inferred from homology"/>
<dbReference type="PANTHER" id="PTHR42743:SF11">
    <property type="entry name" value="AMINODEOXYCHORISMATE LYASE"/>
    <property type="match status" value="1"/>
</dbReference>
<dbReference type="GO" id="GO:0046394">
    <property type="term" value="P:carboxylic acid biosynthetic process"/>
    <property type="evidence" value="ECO:0007669"/>
    <property type="project" value="UniProtKB-ARBA"/>
</dbReference>
<dbReference type="AlphaFoldDB" id="A0A2J0LFN4"/>
<protein>
    <recommendedName>
        <fullName evidence="6">branched-chain-amino-acid transaminase</fullName>
        <ecNumber evidence="6">2.6.1.42</ecNumber>
    </recommendedName>
</protein>
<dbReference type="PANTHER" id="PTHR42743">
    <property type="entry name" value="AMINO-ACID AMINOTRANSFERASE"/>
    <property type="match status" value="1"/>
</dbReference>
<keyword evidence="13" id="KW-0032">Aminotransferase</keyword>
<comment type="catalytic activity">
    <reaction evidence="10">
        <text>L-leucine + 2-oxoglutarate = 4-methyl-2-oxopentanoate + L-glutamate</text>
        <dbReference type="Rhea" id="RHEA:18321"/>
        <dbReference type="ChEBI" id="CHEBI:16810"/>
        <dbReference type="ChEBI" id="CHEBI:17865"/>
        <dbReference type="ChEBI" id="CHEBI:29985"/>
        <dbReference type="ChEBI" id="CHEBI:57427"/>
        <dbReference type="EC" id="2.6.1.42"/>
    </reaction>
</comment>
<dbReference type="PROSITE" id="PS00770">
    <property type="entry name" value="AA_TRANSFER_CLASS_4"/>
    <property type="match status" value="1"/>
</dbReference>
<keyword evidence="7 12" id="KW-0663">Pyridoxal phosphate</keyword>
<comment type="caution">
    <text evidence="13">The sequence shown here is derived from an EMBL/GenBank/DDBJ whole genome shotgun (WGS) entry which is preliminary data.</text>
</comment>
<evidence type="ECO:0000256" key="7">
    <source>
        <dbReference type="ARBA" id="ARBA00022898"/>
    </source>
</evidence>
<dbReference type="FunFam" id="3.20.10.10:FF:000002">
    <property type="entry name" value="D-alanine aminotransferase"/>
    <property type="match status" value="1"/>
</dbReference>
<evidence type="ECO:0000256" key="6">
    <source>
        <dbReference type="ARBA" id="ARBA00013053"/>
    </source>
</evidence>
<comment type="pathway">
    <text evidence="2">Amino-acid biosynthesis; L-isoleucine biosynthesis; L-isoleucine from 2-oxobutanoate: step 4/4.</text>
</comment>
<dbReference type="CDD" id="cd00449">
    <property type="entry name" value="PLPDE_IV"/>
    <property type="match status" value="1"/>
</dbReference>
<name>A0A2J0LFN4_9BACT</name>
<evidence type="ECO:0000256" key="11">
    <source>
        <dbReference type="RuleBase" id="RU004106"/>
    </source>
</evidence>
<organism evidence="13 14">
    <name type="scientific">Candidatus Taenaricola geysiri</name>
    <dbReference type="NCBI Taxonomy" id="1974752"/>
    <lineage>
        <taxon>Bacteria</taxon>
        <taxon>Pseudomonadati</taxon>
        <taxon>Candidatus Omnitrophota</taxon>
        <taxon>Candidatus Taenaricola</taxon>
    </lineage>
</organism>
<evidence type="ECO:0000256" key="4">
    <source>
        <dbReference type="ARBA" id="ARBA00005072"/>
    </source>
</evidence>
<evidence type="ECO:0000256" key="3">
    <source>
        <dbReference type="ARBA" id="ARBA00004931"/>
    </source>
</evidence>
<reference evidence="13 14" key="1">
    <citation type="submission" date="2017-09" db="EMBL/GenBank/DDBJ databases">
        <title>Depth-based differentiation of microbial function through sediment-hosted aquifers and enrichment of novel symbionts in the deep terrestrial subsurface.</title>
        <authorList>
            <person name="Probst A.J."/>
            <person name="Ladd B."/>
            <person name="Jarett J.K."/>
            <person name="Geller-Mcgrath D.E."/>
            <person name="Sieber C.M."/>
            <person name="Emerson J.B."/>
            <person name="Anantharaman K."/>
            <person name="Thomas B.C."/>
            <person name="Malmstrom R."/>
            <person name="Stieglmeier M."/>
            <person name="Klingl A."/>
            <person name="Woyke T."/>
            <person name="Ryan C.M."/>
            <person name="Banfield J.F."/>
        </authorList>
    </citation>
    <scope>NUCLEOTIDE SEQUENCE [LARGE SCALE GENOMIC DNA]</scope>
    <source>
        <strain evidence="13">CG12_big_fil_rev_8_21_14_0_65_43_15</strain>
    </source>
</reference>
<comment type="pathway">
    <text evidence="4">Amino-acid biosynthesis; L-leucine biosynthesis; L-leucine from 3-methyl-2-oxobutanoate: step 4/4.</text>
</comment>
<evidence type="ECO:0000256" key="12">
    <source>
        <dbReference type="RuleBase" id="RU004516"/>
    </source>
</evidence>
<comment type="cofactor">
    <cofactor evidence="1 12">
        <name>pyridoxal 5'-phosphate</name>
        <dbReference type="ChEBI" id="CHEBI:597326"/>
    </cofactor>
</comment>
<dbReference type="InterPro" id="IPR043132">
    <property type="entry name" value="BCAT-like_C"/>
</dbReference>
<dbReference type="Gene3D" id="3.20.10.10">
    <property type="entry name" value="D-amino Acid Aminotransferase, subunit A, domain 2"/>
    <property type="match status" value="1"/>
</dbReference>
<comment type="catalytic activity">
    <reaction evidence="9">
        <text>L-isoleucine + 2-oxoglutarate = (S)-3-methyl-2-oxopentanoate + L-glutamate</text>
        <dbReference type="Rhea" id="RHEA:24801"/>
        <dbReference type="ChEBI" id="CHEBI:16810"/>
        <dbReference type="ChEBI" id="CHEBI:29985"/>
        <dbReference type="ChEBI" id="CHEBI:35146"/>
        <dbReference type="ChEBI" id="CHEBI:58045"/>
        <dbReference type="EC" id="2.6.1.42"/>
    </reaction>
</comment>
<dbReference type="InterPro" id="IPR018300">
    <property type="entry name" value="Aminotrans_IV_CS"/>
</dbReference>